<sequence length="210" mass="22365">MDEKLLECQGLPCPQPVLKAKRCLEADAPARIVVLVDNDPARENVSRFLTGKGYTISAERRGNDWAVVGVAAQDDAATSVEQECPVCQVMTDEELQSFSARTVVFITSSSLGVGDDELGSKLMLNFLSTLPELGSSLWRLVLVNGGVKLACDGNPCLGKIQELAAAGVGVLVCGTCLDHFDLLAQKKIGETTNMLDVVTSLQLATKVINV</sequence>
<dbReference type="CDD" id="cd03421">
    <property type="entry name" value="SirA_like_N"/>
    <property type="match status" value="1"/>
</dbReference>
<dbReference type="SUPFAM" id="SSF75169">
    <property type="entry name" value="DsrEFH-like"/>
    <property type="match status" value="1"/>
</dbReference>
<evidence type="ECO:0000313" key="2">
    <source>
        <dbReference type="EMBL" id="SKA78868.1"/>
    </source>
</evidence>
<proteinExistence type="predicted"/>
<dbReference type="AlphaFoldDB" id="A0A1T4WPT3"/>
<protein>
    <submittedName>
        <fullName evidence="2">Selenium metabolism protein YedF</fullName>
    </submittedName>
</protein>
<evidence type="ECO:0000313" key="3">
    <source>
        <dbReference type="Proteomes" id="UP000190027"/>
    </source>
</evidence>
<name>A0A1T4WPT3_9BACT</name>
<dbReference type="OrthoDB" id="9801500at2"/>
<organism evidence="2 3">
    <name type="scientific">Paucidesulfovibrio gracilis DSM 16080</name>
    <dbReference type="NCBI Taxonomy" id="1121449"/>
    <lineage>
        <taxon>Bacteria</taxon>
        <taxon>Pseudomonadati</taxon>
        <taxon>Thermodesulfobacteriota</taxon>
        <taxon>Desulfovibrionia</taxon>
        <taxon>Desulfovibrionales</taxon>
        <taxon>Desulfovibrionaceae</taxon>
        <taxon>Paucidesulfovibrio</taxon>
    </lineage>
</organism>
<gene>
    <name evidence="2" type="ORF">SAMN02745704_01211</name>
</gene>
<dbReference type="EMBL" id="FUYC01000003">
    <property type="protein sequence ID" value="SKA78868.1"/>
    <property type="molecule type" value="Genomic_DNA"/>
</dbReference>
<dbReference type="NCBIfam" id="TIGR03527">
    <property type="entry name" value="selenium_YedF"/>
    <property type="match status" value="1"/>
</dbReference>
<dbReference type="Proteomes" id="UP000190027">
    <property type="component" value="Unassembled WGS sequence"/>
</dbReference>
<dbReference type="InterPro" id="IPR027396">
    <property type="entry name" value="DsrEFH-like"/>
</dbReference>
<dbReference type="InterPro" id="IPR036868">
    <property type="entry name" value="TusA-like_sf"/>
</dbReference>
<accession>A0A1T4WPT3</accession>
<dbReference type="Pfam" id="PF01206">
    <property type="entry name" value="TusA"/>
    <property type="match status" value="1"/>
</dbReference>
<dbReference type="STRING" id="1121449.SAMN02745704_01211"/>
<dbReference type="InterPro" id="IPR001455">
    <property type="entry name" value="TusA-like"/>
</dbReference>
<dbReference type="InterPro" id="IPR019870">
    <property type="entry name" value="Se_metab_YedF"/>
</dbReference>
<dbReference type="Gene3D" id="3.30.110.40">
    <property type="entry name" value="TusA-like domain"/>
    <property type="match status" value="1"/>
</dbReference>
<feature type="domain" description="UPF0033" evidence="1">
    <location>
        <begin position="6"/>
        <end position="68"/>
    </location>
</feature>
<reference evidence="2 3" key="1">
    <citation type="submission" date="2017-02" db="EMBL/GenBank/DDBJ databases">
        <authorList>
            <person name="Peterson S.W."/>
        </authorList>
    </citation>
    <scope>NUCLEOTIDE SEQUENCE [LARGE SCALE GENOMIC DNA]</scope>
    <source>
        <strain evidence="2 3">DSM 16080</strain>
    </source>
</reference>
<dbReference type="SUPFAM" id="SSF64307">
    <property type="entry name" value="SirA-like"/>
    <property type="match status" value="1"/>
</dbReference>
<evidence type="ECO:0000259" key="1">
    <source>
        <dbReference type="Pfam" id="PF01206"/>
    </source>
</evidence>
<keyword evidence="3" id="KW-1185">Reference proteome</keyword>
<dbReference type="RefSeq" id="WP_078716766.1">
    <property type="nucleotide sequence ID" value="NZ_FUYC01000003.1"/>
</dbReference>